<protein>
    <submittedName>
        <fullName evidence="1">Uncharacterized protein</fullName>
    </submittedName>
</protein>
<dbReference type="Ensembl" id="ENSOART00020039010.2">
    <property type="protein sequence ID" value="ENSOARP00020032317.2"/>
    <property type="gene ID" value="ENSOARG00020024909.2"/>
</dbReference>
<reference evidence="1" key="2">
    <citation type="submission" date="2025-08" db="UniProtKB">
        <authorList>
            <consortium name="Ensembl"/>
        </authorList>
    </citation>
    <scope>IDENTIFICATION</scope>
</reference>
<sequence length="504" mass="54996">MIIGREGGGFVISILDSVVWVGRRSSASSADRSVSVQALPHKHSWVNSVLEPPSQRCSGASELTTQHSGEWKFQVENLITSSRALKPQPGWTEEARLKKQKVKMLEPQAPALCSLQPEGRRVAPTRGRRRARRRLEVAMASLGVSRGGGGGSSFGLLVWLLFLWPQLCETGPARTGGERARPKEDSAMSRANAEAPSAPGPLKSEAVPTAPGLPTPPAEDVLQTPPPFGGSFVPGTCGHRKMRIVGGMPAPDRKWPWQVSLQINNVHVCGGSLIAPRWVLTAAHCIFGFEEYTVRMGSTLLRPQLGMVIPVRDIVCHSFYDVRTLTNDIALVLLAHSVNYSASIQPVCLPVKNFEAETGTRCWVTGWGQLKEHAKVLPDILQETDQILLRHTLCNEKLQTHLGYRRTLVRKGMICGYHEYLKSPCKGDSGGPLVCEFNDTWVQVGIVSWGIACGRSELPIVYTEVSSYKDWITDHIIKVSSCASAGFLILSLSLVLPLGLLVAL</sequence>
<reference evidence="1" key="3">
    <citation type="submission" date="2025-09" db="UniProtKB">
        <authorList>
            <consortium name="Ensembl"/>
        </authorList>
    </citation>
    <scope>IDENTIFICATION</scope>
</reference>
<name>A0AC11CL23_SHEEP</name>
<reference evidence="1" key="1">
    <citation type="submission" date="2020-11" db="EMBL/GenBank/DDBJ databases">
        <authorList>
            <person name="Davenport K.M."/>
            <person name="Bickhart D.M."/>
            <person name="Smith T.P.L."/>
            <person name="Murdoch B.M."/>
            <person name="Rosen B.D."/>
        </authorList>
    </citation>
    <scope>NUCLEOTIDE SEQUENCE [LARGE SCALE GENOMIC DNA]</scope>
    <source>
        <strain evidence="1">OAR_USU_Benz2616</strain>
    </source>
</reference>
<evidence type="ECO:0000313" key="1">
    <source>
        <dbReference type="Ensembl" id="ENSOARP00020032317.2"/>
    </source>
</evidence>
<proteinExistence type="predicted"/>
<accession>A0AC11CL23</accession>
<organism evidence="1">
    <name type="scientific">Ovis aries</name>
    <name type="common">Sheep</name>
    <dbReference type="NCBI Taxonomy" id="9940"/>
    <lineage>
        <taxon>Eukaryota</taxon>
        <taxon>Metazoa</taxon>
        <taxon>Chordata</taxon>
        <taxon>Craniata</taxon>
        <taxon>Vertebrata</taxon>
        <taxon>Euteleostomi</taxon>
        <taxon>Mammalia</taxon>
        <taxon>Eutheria</taxon>
        <taxon>Laurasiatheria</taxon>
        <taxon>Artiodactyla</taxon>
        <taxon>Ruminantia</taxon>
        <taxon>Pecora</taxon>
        <taxon>Bovidae</taxon>
        <taxon>Caprinae</taxon>
        <taxon>Ovis</taxon>
    </lineage>
</organism>